<name>A0A644ZDZ2_9ZZZZ</name>
<dbReference type="GO" id="GO:0046872">
    <property type="term" value="F:metal ion binding"/>
    <property type="evidence" value="ECO:0007669"/>
    <property type="project" value="UniProtKB-KW"/>
</dbReference>
<evidence type="ECO:0000256" key="3">
    <source>
        <dbReference type="ARBA" id="ARBA00022723"/>
    </source>
</evidence>
<dbReference type="Pfam" id="PF00753">
    <property type="entry name" value="Lactamase_B"/>
    <property type="match status" value="1"/>
</dbReference>
<dbReference type="SMART" id="SM00849">
    <property type="entry name" value="Lactamase_B"/>
    <property type="match status" value="1"/>
</dbReference>
<gene>
    <name evidence="7" type="ORF">SDC9_85722</name>
</gene>
<dbReference type="CDD" id="cd07729">
    <property type="entry name" value="AHL_lactonase_MBL-fold"/>
    <property type="match status" value="1"/>
</dbReference>
<dbReference type="GO" id="GO:0047585">
    <property type="term" value="F:4-pyridoxolactonase activity"/>
    <property type="evidence" value="ECO:0007669"/>
    <property type="project" value="UniProtKB-EC"/>
</dbReference>
<keyword evidence="5" id="KW-0862">Zinc</keyword>
<dbReference type="InterPro" id="IPR036866">
    <property type="entry name" value="RibonucZ/Hydroxyglut_hydro"/>
</dbReference>
<evidence type="ECO:0000256" key="5">
    <source>
        <dbReference type="ARBA" id="ARBA00022833"/>
    </source>
</evidence>
<comment type="cofactor">
    <cofactor evidence="1">
        <name>Zn(2+)</name>
        <dbReference type="ChEBI" id="CHEBI:29105"/>
    </cofactor>
</comment>
<dbReference type="EC" id="3.1.1.27" evidence="7"/>
<evidence type="ECO:0000313" key="7">
    <source>
        <dbReference type="EMBL" id="MPM39090.1"/>
    </source>
</evidence>
<dbReference type="InterPro" id="IPR001279">
    <property type="entry name" value="Metallo-B-lactamas"/>
</dbReference>
<evidence type="ECO:0000256" key="4">
    <source>
        <dbReference type="ARBA" id="ARBA00022801"/>
    </source>
</evidence>
<comment type="similarity">
    <text evidence="2">Belongs to the metallo-beta-lactamase superfamily.</text>
</comment>
<dbReference type="EMBL" id="VSSQ01008518">
    <property type="protein sequence ID" value="MPM39090.1"/>
    <property type="molecule type" value="Genomic_DNA"/>
</dbReference>
<proteinExistence type="inferred from homology"/>
<dbReference type="PANTHER" id="PTHR42978:SF2">
    <property type="entry name" value="102 KBASES UNSTABLE REGION: FROM 1 TO 119443"/>
    <property type="match status" value="1"/>
</dbReference>
<sequence length="225" mass="25435">MANFKIYPLHLGRVIRNEESPVVAFYLTDGKNHVMVDTGGTPADGVSKMPYYQDPGQTIEEKLAELNIDPATVNIVINSHLHWDHMSNNHLFPNAKIYVQRAEYLYACAPVPTQKWGFDLERIIRTDWTLLDGDEEITEGLSVLLVGGHTPGSQCVLVDTEKGKCALTCDFITKYAQWEHEPKVAGDVYTDIIQYYQGLKKLEKACNYIIPGHNYDVLKHKVLPC</sequence>
<dbReference type="InterPro" id="IPR051013">
    <property type="entry name" value="MBL_superfamily_lactonases"/>
</dbReference>
<evidence type="ECO:0000256" key="2">
    <source>
        <dbReference type="ARBA" id="ARBA00007749"/>
    </source>
</evidence>
<accession>A0A644ZDZ2</accession>
<dbReference type="AlphaFoldDB" id="A0A644ZDZ2"/>
<comment type="caution">
    <text evidence="7">The sequence shown here is derived from an EMBL/GenBank/DDBJ whole genome shotgun (WGS) entry which is preliminary data.</text>
</comment>
<protein>
    <submittedName>
        <fullName evidence="7">4-pyridoxolactonase</fullName>
        <ecNumber evidence="7">3.1.1.27</ecNumber>
    </submittedName>
</protein>
<keyword evidence="4 7" id="KW-0378">Hydrolase</keyword>
<evidence type="ECO:0000259" key="6">
    <source>
        <dbReference type="SMART" id="SM00849"/>
    </source>
</evidence>
<feature type="domain" description="Metallo-beta-lactamase" evidence="6">
    <location>
        <begin position="21"/>
        <end position="213"/>
    </location>
</feature>
<organism evidence="7">
    <name type="scientific">bioreactor metagenome</name>
    <dbReference type="NCBI Taxonomy" id="1076179"/>
    <lineage>
        <taxon>unclassified sequences</taxon>
        <taxon>metagenomes</taxon>
        <taxon>ecological metagenomes</taxon>
    </lineage>
</organism>
<evidence type="ECO:0000256" key="1">
    <source>
        <dbReference type="ARBA" id="ARBA00001947"/>
    </source>
</evidence>
<dbReference type="SUPFAM" id="SSF56281">
    <property type="entry name" value="Metallo-hydrolase/oxidoreductase"/>
    <property type="match status" value="1"/>
</dbReference>
<keyword evidence="3" id="KW-0479">Metal-binding</keyword>
<dbReference type="PANTHER" id="PTHR42978">
    <property type="entry name" value="QUORUM-QUENCHING LACTONASE YTNP-RELATED-RELATED"/>
    <property type="match status" value="1"/>
</dbReference>
<dbReference type="Gene3D" id="3.60.15.10">
    <property type="entry name" value="Ribonuclease Z/Hydroxyacylglutathione hydrolase-like"/>
    <property type="match status" value="1"/>
</dbReference>
<reference evidence="7" key="1">
    <citation type="submission" date="2019-08" db="EMBL/GenBank/DDBJ databases">
        <authorList>
            <person name="Kucharzyk K."/>
            <person name="Murdoch R.W."/>
            <person name="Higgins S."/>
            <person name="Loffler F."/>
        </authorList>
    </citation>
    <scope>NUCLEOTIDE SEQUENCE</scope>
</reference>